<evidence type="ECO:0000259" key="7">
    <source>
        <dbReference type="PROSITE" id="PS50090"/>
    </source>
</evidence>
<dbReference type="PANTHER" id="PTHR18829:SF0">
    <property type="entry name" value="PROTEIN YAE1 HOMOLOG"/>
    <property type="match status" value="1"/>
</dbReference>
<dbReference type="InterPro" id="IPR017930">
    <property type="entry name" value="Myb_dom"/>
</dbReference>
<keyword evidence="5" id="KW-0539">Nucleus</keyword>
<feature type="compositionally biased region" description="Polar residues" evidence="6">
    <location>
        <begin position="1"/>
        <end position="11"/>
    </location>
</feature>
<dbReference type="CDD" id="cd00167">
    <property type="entry name" value="SANT"/>
    <property type="match status" value="1"/>
</dbReference>
<gene>
    <name evidence="9" type="ORF">ZOSMA_12G00700</name>
</gene>
<dbReference type="STRING" id="29655.A0A0K9PZM5"/>
<evidence type="ECO:0000259" key="8">
    <source>
        <dbReference type="PROSITE" id="PS51294"/>
    </source>
</evidence>
<dbReference type="InterPro" id="IPR001005">
    <property type="entry name" value="SANT/Myb"/>
</dbReference>
<protein>
    <recommendedName>
        <fullName evidence="11">HTH myb-type domain-containing protein</fullName>
    </recommendedName>
</protein>
<keyword evidence="3" id="KW-0963">Cytoplasm</keyword>
<dbReference type="GO" id="GO:0005737">
    <property type="term" value="C:cytoplasm"/>
    <property type="evidence" value="ECO:0007669"/>
    <property type="project" value="UniProtKB-SubCell"/>
</dbReference>
<sequence>MDLNQPFNSPTGIHFNHPFNTPTGRISNKLPSQRYLQHKEDAKINELVEKYGCKNWSLIEKSIKGRIGKQCMQRQQYFNESKLLKLIWTKLSMTIALQQQNCVGRNKITCKLHLEQHRENEKRNIKFQTICYRDGLIAGKEASAQEAFNVGFKESVVVGYKFGLVRGVTSTLYGLPKHVKDKLSGST</sequence>
<dbReference type="InterPro" id="IPR019191">
    <property type="entry name" value="Essential_protein_Yae1_N"/>
</dbReference>
<keyword evidence="4" id="KW-0238">DNA-binding</keyword>
<dbReference type="Pfam" id="PF00249">
    <property type="entry name" value="Myb_DNA-binding"/>
    <property type="match status" value="1"/>
</dbReference>
<dbReference type="Proteomes" id="UP000036987">
    <property type="component" value="Unassembled WGS sequence"/>
</dbReference>
<feature type="domain" description="HTH myb-type" evidence="8">
    <location>
        <begin position="40"/>
        <end position="82"/>
    </location>
</feature>
<organism evidence="9 10">
    <name type="scientific">Zostera marina</name>
    <name type="common">Eelgrass</name>
    <dbReference type="NCBI Taxonomy" id="29655"/>
    <lineage>
        <taxon>Eukaryota</taxon>
        <taxon>Viridiplantae</taxon>
        <taxon>Streptophyta</taxon>
        <taxon>Embryophyta</taxon>
        <taxon>Tracheophyta</taxon>
        <taxon>Spermatophyta</taxon>
        <taxon>Magnoliopsida</taxon>
        <taxon>Liliopsida</taxon>
        <taxon>Zosteraceae</taxon>
        <taxon>Zostera</taxon>
    </lineage>
</organism>
<reference evidence="10" key="1">
    <citation type="journal article" date="2016" name="Nature">
        <title>The genome of the seagrass Zostera marina reveals angiosperm adaptation to the sea.</title>
        <authorList>
            <person name="Olsen J.L."/>
            <person name="Rouze P."/>
            <person name="Verhelst B."/>
            <person name="Lin Y.-C."/>
            <person name="Bayer T."/>
            <person name="Collen J."/>
            <person name="Dattolo E."/>
            <person name="De Paoli E."/>
            <person name="Dittami S."/>
            <person name="Maumus F."/>
            <person name="Michel G."/>
            <person name="Kersting A."/>
            <person name="Lauritano C."/>
            <person name="Lohaus R."/>
            <person name="Toepel M."/>
            <person name="Tonon T."/>
            <person name="Vanneste K."/>
            <person name="Amirebrahimi M."/>
            <person name="Brakel J."/>
            <person name="Bostroem C."/>
            <person name="Chovatia M."/>
            <person name="Grimwood J."/>
            <person name="Jenkins J.W."/>
            <person name="Jueterbock A."/>
            <person name="Mraz A."/>
            <person name="Stam W.T."/>
            <person name="Tice H."/>
            <person name="Bornberg-Bauer E."/>
            <person name="Green P.J."/>
            <person name="Pearson G.A."/>
            <person name="Procaccini G."/>
            <person name="Duarte C.M."/>
            <person name="Schmutz J."/>
            <person name="Reusch T.B.H."/>
            <person name="Van de Peer Y."/>
        </authorList>
    </citation>
    <scope>NUCLEOTIDE SEQUENCE [LARGE SCALE GENOMIC DNA]</scope>
    <source>
        <strain evidence="10">cv. Finnish</strain>
    </source>
</reference>
<dbReference type="InterPro" id="IPR038881">
    <property type="entry name" value="Yae1-like"/>
</dbReference>
<dbReference type="Pfam" id="PF09811">
    <property type="entry name" value="Yae1_N"/>
    <property type="match status" value="1"/>
</dbReference>
<dbReference type="AlphaFoldDB" id="A0A0K9PZM5"/>
<comment type="subcellular location">
    <subcellularLocation>
        <location evidence="2">Cytoplasm</location>
    </subcellularLocation>
    <subcellularLocation>
        <location evidence="1">Nucleus</location>
    </subcellularLocation>
</comment>
<dbReference type="PANTHER" id="PTHR18829">
    <property type="entry name" value="PROTEIN YAE1 HOMOLOG"/>
    <property type="match status" value="1"/>
</dbReference>
<evidence type="ECO:0000313" key="9">
    <source>
        <dbReference type="EMBL" id="KMZ74384.1"/>
    </source>
</evidence>
<evidence type="ECO:0000256" key="6">
    <source>
        <dbReference type="SAM" id="MobiDB-lite"/>
    </source>
</evidence>
<evidence type="ECO:0000256" key="5">
    <source>
        <dbReference type="ARBA" id="ARBA00023242"/>
    </source>
</evidence>
<comment type="caution">
    <text evidence="9">The sequence shown here is derived from an EMBL/GenBank/DDBJ whole genome shotgun (WGS) entry which is preliminary data.</text>
</comment>
<evidence type="ECO:0000313" key="10">
    <source>
        <dbReference type="Proteomes" id="UP000036987"/>
    </source>
</evidence>
<dbReference type="GO" id="GO:0005634">
    <property type="term" value="C:nucleus"/>
    <property type="evidence" value="ECO:0007669"/>
    <property type="project" value="UniProtKB-SubCell"/>
</dbReference>
<dbReference type="OrthoDB" id="20086at2759"/>
<name>A0A0K9PZM5_ZOSMR</name>
<dbReference type="Gene3D" id="1.10.10.60">
    <property type="entry name" value="Homeodomain-like"/>
    <property type="match status" value="1"/>
</dbReference>
<dbReference type="PROSITE" id="PS50090">
    <property type="entry name" value="MYB_LIKE"/>
    <property type="match status" value="1"/>
</dbReference>
<dbReference type="InterPro" id="IPR009057">
    <property type="entry name" value="Homeodomain-like_sf"/>
</dbReference>
<evidence type="ECO:0000256" key="4">
    <source>
        <dbReference type="ARBA" id="ARBA00023125"/>
    </source>
</evidence>
<feature type="region of interest" description="Disordered" evidence="6">
    <location>
        <begin position="1"/>
        <end position="23"/>
    </location>
</feature>
<dbReference type="PROSITE" id="PS51294">
    <property type="entry name" value="HTH_MYB"/>
    <property type="match status" value="1"/>
</dbReference>
<dbReference type="SUPFAM" id="SSF46689">
    <property type="entry name" value="Homeodomain-like"/>
    <property type="match status" value="1"/>
</dbReference>
<evidence type="ECO:0000256" key="1">
    <source>
        <dbReference type="ARBA" id="ARBA00004123"/>
    </source>
</evidence>
<accession>A0A0K9PZM5</accession>
<evidence type="ECO:0000256" key="2">
    <source>
        <dbReference type="ARBA" id="ARBA00004496"/>
    </source>
</evidence>
<evidence type="ECO:0008006" key="11">
    <source>
        <dbReference type="Google" id="ProtNLM"/>
    </source>
</evidence>
<proteinExistence type="predicted"/>
<keyword evidence="10" id="KW-1185">Reference proteome</keyword>
<feature type="domain" description="Myb-like" evidence="7">
    <location>
        <begin position="39"/>
        <end position="74"/>
    </location>
</feature>
<dbReference type="EMBL" id="LFYR01000338">
    <property type="protein sequence ID" value="KMZ74384.1"/>
    <property type="molecule type" value="Genomic_DNA"/>
</dbReference>
<dbReference type="GO" id="GO:0003677">
    <property type="term" value="F:DNA binding"/>
    <property type="evidence" value="ECO:0007669"/>
    <property type="project" value="UniProtKB-KW"/>
</dbReference>
<evidence type="ECO:0000256" key="3">
    <source>
        <dbReference type="ARBA" id="ARBA00022490"/>
    </source>
</evidence>